<dbReference type="AlphaFoldDB" id="A0A6J2XCT2"/>
<feature type="region of interest" description="Disordered" evidence="4">
    <location>
        <begin position="683"/>
        <end position="738"/>
    </location>
</feature>
<dbReference type="InterPro" id="IPR004875">
    <property type="entry name" value="DDE_SF_endonuclease_dom"/>
</dbReference>
<dbReference type="Pfam" id="PF05225">
    <property type="entry name" value="HTH_psq"/>
    <property type="match status" value="1"/>
</dbReference>
<dbReference type="PANTHER" id="PTHR19303">
    <property type="entry name" value="TRANSPOSON"/>
    <property type="match status" value="1"/>
</dbReference>
<feature type="compositionally biased region" description="Basic and acidic residues" evidence="4">
    <location>
        <begin position="645"/>
        <end position="664"/>
    </location>
</feature>
<accession>A0A6J2XCT2</accession>
<dbReference type="GO" id="GO:0003677">
    <property type="term" value="F:DNA binding"/>
    <property type="evidence" value="ECO:0007669"/>
    <property type="project" value="UniProtKB-KW"/>
</dbReference>
<feature type="region of interest" description="Disordered" evidence="4">
    <location>
        <begin position="1"/>
        <end position="24"/>
    </location>
</feature>
<dbReference type="Gene3D" id="1.10.10.60">
    <property type="entry name" value="Homeodomain-like"/>
    <property type="match status" value="1"/>
</dbReference>
<evidence type="ECO:0000256" key="1">
    <source>
        <dbReference type="ARBA" id="ARBA00004123"/>
    </source>
</evidence>
<keyword evidence="3" id="KW-0539">Nucleus</keyword>
<dbReference type="Pfam" id="PF03184">
    <property type="entry name" value="DDE_1"/>
    <property type="match status" value="1"/>
</dbReference>
<dbReference type="InParanoid" id="A0A6J2XCT2"/>
<evidence type="ECO:0000313" key="7">
    <source>
        <dbReference type="RefSeq" id="XP_030748956.1"/>
    </source>
</evidence>
<dbReference type="InterPro" id="IPR050863">
    <property type="entry name" value="CenT-Element_Derived"/>
</dbReference>
<evidence type="ECO:0000256" key="3">
    <source>
        <dbReference type="ARBA" id="ARBA00023242"/>
    </source>
</evidence>
<evidence type="ECO:0000256" key="2">
    <source>
        <dbReference type="ARBA" id="ARBA00023125"/>
    </source>
</evidence>
<dbReference type="SUPFAM" id="SSF46689">
    <property type="entry name" value="Homeodomain-like"/>
    <property type="match status" value="1"/>
</dbReference>
<dbReference type="RefSeq" id="XP_030748956.1">
    <property type="nucleotide sequence ID" value="XM_030893096.1"/>
</dbReference>
<feature type="compositionally biased region" description="Basic and acidic residues" evidence="4">
    <location>
        <begin position="9"/>
        <end position="19"/>
    </location>
</feature>
<dbReference type="KEGG" id="soy:115877032"/>
<dbReference type="Gene3D" id="3.30.420.10">
    <property type="entry name" value="Ribonuclease H-like superfamily/Ribonuclease H"/>
    <property type="match status" value="1"/>
</dbReference>
<dbReference type="Proteomes" id="UP000504635">
    <property type="component" value="Unplaced"/>
</dbReference>
<feature type="compositionally biased region" description="Polar residues" evidence="4">
    <location>
        <begin position="710"/>
        <end position="725"/>
    </location>
</feature>
<name>A0A6J2XCT2_SITOR</name>
<dbReference type="OrthoDB" id="6768517at2759"/>
<dbReference type="GeneID" id="115877032"/>
<dbReference type="GO" id="GO:0005634">
    <property type="term" value="C:nucleus"/>
    <property type="evidence" value="ECO:0007669"/>
    <property type="project" value="UniProtKB-SubCell"/>
</dbReference>
<feature type="compositionally biased region" description="Polar residues" evidence="4">
    <location>
        <begin position="567"/>
        <end position="581"/>
    </location>
</feature>
<dbReference type="PANTHER" id="PTHR19303:SF74">
    <property type="entry name" value="POGO TRANSPOSABLE ELEMENT WITH KRAB DOMAIN"/>
    <property type="match status" value="1"/>
</dbReference>
<dbReference type="InterPro" id="IPR006600">
    <property type="entry name" value="HTH_CenpB_DNA-bd_dom"/>
</dbReference>
<gene>
    <name evidence="7" type="primary">LOC115877032</name>
</gene>
<comment type="subcellular location">
    <subcellularLocation>
        <location evidence="1">Nucleus</location>
    </subcellularLocation>
</comment>
<dbReference type="InterPro" id="IPR009057">
    <property type="entry name" value="Homeodomain-like_sf"/>
</dbReference>
<feature type="region of interest" description="Disordered" evidence="4">
    <location>
        <begin position="558"/>
        <end position="667"/>
    </location>
</feature>
<feature type="region of interest" description="Disordered" evidence="4">
    <location>
        <begin position="60"/>
        <end position="80"/>
    </location>
</feature>
<dbReference type="PROSITE" id="PS51253">
    <property type="entry name" value="HTH_CENPB"/>
    <property type="match status" value="1"/>
</dbReference>
<evidence type="ECO:0000259" key="5">
    <source>
        <dbReference type="PROSITE" id="PS51253"/>
    </source>
</evidence>
<feature type="domain" description="HTH CENPB-type" evidence="5">
    <location>
        <begin position="73"/>
        <end position="148"/>
    </location>
</feature>
<evidence type="ECO:0000256" key="4">
    <source>
        <dbReference type="SAM" id="MobiDB-lite"/>
    </source>
</evidence>
<organism evidence="6 7">
    <name type="scientific">Sitophilus oryzae</name>
    <name type="common">Rice weevil</name>
    <name type="synonym">Curculio oryzae</name>
    <dbReference type="NCBI Taxonomy" id="7048"/>
    <lineage>
        <taxon>Eukaryota</taxon>
        <taxon>Metazoa</taxon>
        <taxon>Ecdysozoa</taxon>
        <taxon>Arthropoda</taxon>
        <taxon>Hexapoda</taxon>
        <taxon>Insecta</taxon>
        <taxon>Pterygota</taxon>
        <taxon>Neoptera</taxon>
        <taxon>Endopterygota</taxon>
        <taxon>Coleoptera</taxon>
        <taxon>Polyphaga</taxon>
        <taxon>Cucujiformia</taxon>
        <taxon>Curculionidae</taxon>
        <taxon>Dryophthorinae</taxon>
        <taxon>Sitophilus</taxon>
    </lineage>
</organism>
<sequence>MPANKKTASLKEKNKNRQIEKKKKFQYPKEALKRALFEIQEGNMSVRTASREFRIPKTTLQDHKSGKIPQIQGKTGPPPLLTTEGEEKIANWLVSLAKCGFPLKKTDLLDTVETVLKNTGRENLFKDGRPGQKWYLSFLKRHPVIATREAESINKARAVITEEGIRLWFADLKNYLVKNNCDDILEDPDRILNGDETGFSLCPKTGKVLAPRGWKNVYSVKIGNEKDNITVLLVFTASGKIAPPLVLFPYIRPPKALLASMPPNWILGRSDSGWMRGDNFFDYIANDFNEWVTQMQLKRPILLLIDGHKSHMTMQLSEFCHQNGIILYALPANTTHILQPADVSVFKPLKTEWKKTVREWQNRPENINISVNKINFCRVLQEAIEKANMNQHIINGFKKCGLYPFEPNSVDYTKCVQNFIRQHTSQLKSVQNPQITAYEVLTAKKVVETIREKLTENGINVDFIVETISNLEKDKEQPGDLLVGAVLPMDIFEIDHNPQIILRDYEMQEMEENEIIITEPEEVNEKASNENPYDHYDEEELPSFQISSLPIQEEEINNNEDDTNNECNVLSNIDDSNNANQEDIIPENVSEATPPEYQIKDTDPIANNKTESNSESDKLENANKEAEPESQRNKIDSDQTEFDVEPDKLDFNNRKEESEQEIKTNLKSSTLNNECKIKEILSNTEELEQNEREVEDRSVKTNCDNKSDTQEINVPEKNSSEVSGNTEKKQAIRYVTYH</sequence>
<evidence type="ECO:0000313" key="6">
    <source>
        <dbReference type="Proteomes" id="UP000504635"/>
    </source>
</evidence>
<protein>
    <submittedName>
        <fullName evidence="7">Uncharacterized protein LOC115877032</fullName>
    </submittedName>
</protein>
<feature type="compositionally biased region" description="Basic and acidic residues" evidence="4">
    <location>
        <begin position="689"/>
        <end position="709"/>
    </location>
</feature>
<reference evidence="7" key="1">
    <citation type="submission" date="2025-08" db="UniProtKB">
        <authorList>
            <consortium name="RefSeq"/>
        </authorList>
    </citation>
    <scope>IDENTIFICATION</scope>
    <source>
        <tissue evidence="7">Gonads</tissue>
    </source>
</reference>
<dbReference type="InterPro" id="IPR007889">
    <property type="entry name" value="HTH_Psq"/>
</dbReference>
<feature type="compositionally biased region" description="Basic and acidic residues" evidence="4">
    <location>
        <begin position="615"/>
        <end position="637"/>
    </location>
</feature>
<proteinExistence type="predicted"/>
<keyword evidence="2" id="KW-0238">DNA-binding</keyword>
<keyword evidence="6" id="KW-1185">Reference proteome</keyword>
<dbReference type="InterPro" id="IPR036397">
    <property type="entry name" value="RNaseH_sf"/>
</dbReference>